<dbReference type="EMBL" id="JACHXI010000010">
    <property type="protein sequence ID" value="MBB3103911.1"/>
    <property type="molecule type" value="Genomic_DNA"/>
</dbReference>
<evidence type="ECO:0000313" key="8">
    <source>
        <dbReference type="EMBL" id="MBB3103911.1"/>
    </source>
</evidence>
<dbReference type="GO" id="GO:0030151">
    <property type="term" value="F:molybdenum ion binding"/>
    <property type="evidence" value="ECO:0007669"/>
    <property type="project" value="UniProtKB-UniRule"/>
</dbReference>
<feature type="domain" description="Mop" evidence="7">
    <location>
        <begin position="131"/>
        <end position="197"/>
    </location>
</feature>
<evidence type="ECO:0000259" key="7">
    <source>
        <dbReference type="PROSITE" id="PS51866"/>
    </source>
</evidence>
<keyword evidence="4" id="KW-0677">Repeat</keyword>
<keyword evidence="2 5" id="KW-0813">Transport</keyword>
<dbReference type="Gene3D" id="2.40.50.100">
    <property type="match status" value="2"/>
</dbReference>
<dbReference type="GO" id="GO:0006355">
    <property type="term" value="P:regulation of DNA-templated transcription"/>
    <property type="evidence" value="ECO:0007669"/>
    <property type="project" value="InterPro"/>
</dbReference>
<dbReference type="AlphaFoldDB" id="A0A839T2Z5"/>
<evidence type="ECO:0000256" key="2">
    <source>
        <dbReference type="ARBA" id="ARBA00022448"/>
    </source>
</evidence>
<dbReference type="Gene3D" id="1.10.10.10">
    <property type="entry name" value="Winged helix-like DNA-binding domain superfamily/Winged helix DNA-binding domain"/>
    <property type="match status" value="1"/>
</dbReference>
<dbReference type="InterPro" id="IPR008995">
    <property type="entry name" value="Mo/tungstate-bd_C_term_dom"/>
</dbReference>
<proteinExistence type="inferred from homology"/>
<comment type="similarity">
    <text evidence="1 5">Belongs to the ModE family.</text>
</comment>
<dbReference type="RefSeq" id="WP_183166822.1">
    <property type="nucleotide sequence ID" value="NZ_JACHXI010000010.1"/>
</dbReference>
<evidence type="ECO:0000256" key="4">
    <source>
        <dbReference type="ARBA" id="ARBA00022737"/>
    </source>
</evidence>
<dbReference type="PROSITE" id="PS51866">
    <property type="entry name" value="MOP"/>
    <property type="match status" value="2"/>
</dbReference>
<protein>
    <submittedName>
        <fullName evidence="8">Molybdate transport system regulatory protein</fullName>
    </submittedName>
</protein>
<dbReference type="InterPro" id="IPR051815">
    <property type="entry name" value="Molybdate_resp_trans_reg"/>
</dbReference>
<evidence type="ECO:0000256" key="3">
    <source>
        <dbReference type="ARBA" id="ARBA00022505"/>
    </source>
</evidence>
<dbReference type="InterPro" id="IPR004606">
    <property type="entry name" value="Mop_domain"/>
</dbReference>
<comment type="caution">
    <text evidence="8">The sequence shown here is derived from an EMBL/GenBank/DDBJ whole genome shotgun (WGS) entry which is preliminary data.</text>
</comment>
<name>A0A839T2Z5_AZOMA</name>
<dbReference type="PANTHER" id="PTHR30432:SF1">
    <property type="entry name" value="DNA-BINDING TRANSCRIPTIONAL DUAL REGULATOR MODE"/>
    <property type="match status" value="1"/>
</dbReference>
<dbReference type="InterPro" id="IPR005116">
    <property type="entry name" value="Transp-assoc_OB_typ1"/>
</dbReference>
<evidence type="ECO:0000256" key="1">
    <source>
        <dbReference type="ARBA" id="ARBA00008110"/>
    </source>
</evidence>
<dbReference type="InterPro" id="IPR016462">
    <property type="entry name" value="ModE"/>
</dbReference>
<dbReference type="Pfam" id="PF03459">
    <property type="entry name" value="TOBE"/>
    <property type="match status" value="2"/>
</dbReference>
<sequence>MSQLHRPKPSESIGEFWPEKRDKNRMASKSIELLEQIEMTGSISRAAKKIKLPYKAAWDTVDAMSNLSERPLVVCSAGGLTGGTRLTDFGREVVQTWRRMQVEYERYLAKIAQGVEHFEDIDRLLRAITTKTSAGNQFHGRIKTIEQGAIDSCVSLDLGEGLEIVATMTNECADDLQLTTGKAAIALVKASFILLSPDPELKISARNRLQGKLIAIIPGTISSEVKIQLPKGRTLTATVTNESVSELGLAPGQPCTAFIKASHVIIST</sequence>
<evidence type="ECO:0000313" key="9">
    <source>
        <dbReference type="Proteomes" id="UP000549250"/>
    </source>
</evidence>
<accession>A0A839T2Z5</accession>
<organism evidence="8 9">
    <name type="scientific">Azomonas macrocytogenes</name>
    <name type="common">Azotobacter macrocytogenes</name>
    <dbReference type="NCBI Taxonomy" id="69962"/>
    <lineage>
        <taxon>Bacteria</taxon>
        <taxon>Pseudomonadati</taxon>
        <taxon>Pseudomonadota</taxon>
        <taxon>Gammaproteobacteria</taxon>
        <taxon>Pseudomonadales</taxon>
        <taxon>Pseudomonadaceae</taxon>
        <taxon>Azomonas</taxon>
    </lineage>
</organism>
<dbReference type="SUPFAM" id="SSF50331">
    <property type="entry name" value="MOP-like"/>
    <property type="match status" value="2"/>
</dbReference>
<dbReference type="NCBIfam" id="TIGR00638">
    <property type="entry name" value="Mop"/>
    <property type="match status" value="2"/>
</dbReference>
<feature type="domain" description="Mop" evidence="7">
    <location>
        <begin position="202"/>
        <end position="268"/>
    </location>
</feature>
<feature type="region of interest" description="Required for dimer formation and molybdate binding" evidence="6">
    <location>
        <begin position="132"/>
        <end position="140"/>
    </location>
</feature>
<evidence type="ECO:0000256" key="5">
    <source>
        <dbReference type="PIRNR" id="PIRNR005763"/>
    </source>
</evidence>
<dbReference type="SUPFAM" id="SSF46785">
    <property type="entry name" value="Winged helix' DNA-binding domain"/>
    <property type="match status" value="1"/>
</dbReference>
<keyword evidence="3 5" id="KW-0500">Molybdenum</keyword>
<dbReference type="Proteomes" id="UP000549250">
    <property type="component" value="Unassembled WGS sequence"/>
</dbReference>
<reference evidence="8 9" key="1">
    <citation type="submission" date="2020-08" db="EMBL/GenBank/DDBJ databases">
        <title>Genomic Encyclopedia of Type Strains, Phase III (KMG-III): the genomes of soil and plant-associated and newly described type strains.</title>
        <authorList>
            <person name="Whitman W."/>
        </authorList>
    </citation>
    <scope>NUCLEOTIDE SEQUENCE [LARGE SCALE GENOMIC DNA]</scope>
    <source>
        <strain evidence="8 9">CECT 4462</strain>
    </source>
</reference>
<dbReference type="PANTHER" id="PTHR30432">
    <property type="entry name" value="TRANSCRIPTIONAL REGULATOR MODE"/>
    <property type="match status" value="1"/>
</dbReference>
<evidence type="ECO:0000256" key="6">
    <source>
        <dbReference type="PIRSR" id="PIRSR005763-1"/>
    </source>
</evidence>
<dbReference type="GO" id="GO:0015689">
    <property type="term" value="P:molybdate ion transport"/>
    <property type="evidence" value="ECO:0007669"/>
    <property type="project" value="UniProtKB-UniRule"/>
</dbReference>
<dbReference type="InterPro" id="IPR036388">
    <property type="entry name" value="WH-like_DNA-bd_sf"/>
</dbReference>
<gene>
    <name evidence="8" type="ORF">FHR87_002321</name>
</gene>
<dbReference type="PIRSF" id="PIRSF005763">
    <property type="entry name" value="Txn_reg_ModE"/>
    <property type="match status" value="1"/>
</dbReference>
<dbReference type="InterPro" id="IPR036390">
    <property type="entry name" value="WH_DNA-bd_sf"/>
</dbReference>
<keyword evidence="9" id="KW-1185">Reference proteome</keyword>